<evidence type="ECO:0000256" key="5">
    <source>
        <dbReference type="ARBA" id="ARBA00022692"/>
    </source>
</evidence>
<keyword evidence="11" id="KW-1185">Reference proteome</keyword>
<protein>
    <submittedName>
        <fullName evidence="10">ABC transporter permease subunit</fullName>
    </submittedName>
</protein>
<proteinExistence type="inferred from homology"/>
<evidence type="ECO:0000313" key="11">
    <source>
        <dbReference type="Proteomes" id="UP000632377"/>
    </source>
</evidence>
<evidence type="ECO:0000313" key="10">
    <source>
        <dbReference type="EMBL" id="MBL4934285.1"/>
    </source>
</evidence>
<evidence type="ECO:0000256" key="4">
    <source>
        <dbReference type="ARBA" id="ARBA00022519"/>
    </source>
</evidence>
<feature type="transmembrane region" description="Helical" evidence="8">
    <location>
        <begin position="12"/>
        <end position="32"/>
    </location>
</feature>
<feature type="transmembrane region" description="Helical" evidence="8">
    <location>
        <begin position="178"/>
        <end position="198"/>
    </location>
</feature>
<feature type="domain" description="ABC transmembrane type-1" evidence="9">
    <location>
        <begin position="65"/>
        <end position="253"/>
    </location>
</feature>
<dbReference type="Proteomes" id="UP000632377">
    <property type="component" value="Unassembled WGS sequence"/>
</dbReference>
<keyword evidence="4" id="KW-0997">Cell inner membrane</keyword>
<keyword evidence="2 8" id="KW-0813">Transport</keyword>
<dbReference type="Gene3D" id="1.10.3720.10">
    <property type="entry name" value="MetI-like"/>
    <property type="match status" value="1"/>
</dbReference>
<keyword evidence="5 8" id="KW-0812">Transmembrane</keyword>
<dbReference type="RefSeq" id="WP_202746931.1">
    <property type="nucleotide sequence ID" value="NZ_JAESWC010000001.1"/>
</dbReference>
<dbReference type="SUPFAM" id="SSF161098">
    <property type="entry name" value="MetI-like"/>
    <property type="match status" value="1"/>
</dbReference>
<dbReference type="CDD" id="cd06261">
    <property type="entry name" value="TM_PBP2"/>
    <property type="match status" value="1"/>
</dbReference>
<evidence type="ECO:0000256" key="2">
    <source>
        <dbReference type="ARBA" id="ARBA00022448"/>
    </source>
</evidence>
<accession>A0ABS1T4N6</accession>
<evidence type="ECO:0000256" key="1">
    <source>
        <dbReference type="ARBA" id="ARBA00004429"/>
    </source>
</evidence>
<evidence type="ECO:0000256" key="8">
    <source>
        <dbReference type="RuleBase" id="RU363032"/>
    </source>
</evidence>
<feature type="transmembrane region" description="Helical" evidence="8">
    <location>
        <begin position="61"/>
        <end position="82"/>
    </location>
</feature>
<dbReference type="PANTHER" id="PTHR43357:SF4">
    <property type="entry name" value="INNER MEMBRANE ABC TRANSPORTER PERMEASE PROTEIN YDCV"/>
    <property type="match status" value="1"/>
</dbReference>
<keyword evidence="3" id="KW-1003">Cell membrane</keyword>
<dbReference type="InterPro" id="IPR000515">
    <property type="entry name" value="MetI-like"/>
</dbReference>
<feature type="transmembrane region" description="Helical" evidence="8">
    <location>
        <begin position="233"/>
        <end position="253"/>
    </location>
</feature>
<dbReference type="PROSITE" id="PS50928">
    <property type="entry name" value="ABC_TM1"/>
    <property type="match status" value="1"/>
</dbReference>
<name>A0ABS1T4N6_9CLOT</name>
<reference evidence="10 11" key="1">
    <citation type="submission" date="2021-01" db="EMBL/GenBank/DDBJ databases">
        <title>Genome public.</title>
        <authorList>
            <person name="Liu C."/>
            <person name="Sun Q."/>
        </authorList>
    </citation>
    <scope>NUCLEOTIDE SEQUENCE [LARGE SCALE GENOMIC DNA]</scope>
    <source>
        <strain evidence="10 11">YIM B02515</strain>
    </source>
</reference>
<feature type="transmembrane region" description="Helical" evidence="8">
    <location>
        <begin position="205"/>
        <end position="227"/>
    </location>
</feature>
<evidence type="ECO:0000259" key="9">
    <source>
        <dbReference type="PROSITE" id="PS50928"/>
    </source>
</evidence>
<dbReference type="EMBL" id="JAESWC010000001">
    <property type="protein sequence ID" value="MBL4934285.1"/>
    <property type="molecule type" value="Genomic_DNA"/>
</dbReference>
<evidence type="ECO:0000256" key="6">
    <source>
        <dbReference type="ARBA" id="ARBA00022989"/>
    </source>
</evidence>
<comment type="similarity">
    <text evidence="8">Belongs to the binding-protein-dependent transport system permease family.</text>
</comment>
<evidence type="ECO:0000256" key="7">
    <source>
        <dbReference type="ARBA" id="ARBA00023136"/>
    </source>
</evidence>
<dbReference type="PANTHER" id="PTHR43357">
    <property type="entry name" value="INNER MEMBRANE ABC TRANSPORTER PERMEASE PROTEIN YDCV"/>
    <property type="match status" value="1"/>
</dbReference>
<comment type="caution">
    <text evidence="10">The sequence shown here is derived from an EMBL/GenBank/DDBJ whole genome shotgun (WGS) entry which is preliminary data.</text>
</comment>
<keyword evidence="6 8" id="KW-1133">Transmembrane helix</keyword>
<feature type="transmembrane region" description="Helical" evidence="8">
    <location>
        <begin position="103"/>
        <end position="125"/>
    </location>
</feature>
<comment type="subcellular location">
    <subcellularLocation>
        <location evidence="1">Cell inner membrane</location>
        <topology evidence="1">Multi-pass membrane protein</topology>
    </subcellularLocation>
    <subcellularLocation>
        <location evidence="8">Cell membrane</location>
        <topology evidence="8">Multi-pass membrane protein</topology>
    </subcellularLocation>
</comment>
<gene>
    <name evidence="10" type="ORF">JK636_00780</name>
</gene>
<organism evidence="10 11">
    <name type="scientific">Clostridium rhizosphaerae</name>
    <dbReference type="NCBI Taxonomy" id="2803861"/>
    <lineage>
        <taxon>Bacteria</taxon>
        <taxon>Bacillati</taxon>
        <taxon>Bacillota</taxon>
        <taxon>Clostridia</taxon>
        <taxon>Eubacteriales</taxon>
        <taxon>Clostridiaceae</taxon>
        <taxon>Clostridium</taxon>
    </lineage>
</organism>
<keyword evidence="7 8" id="KW-0472">Membrane</keyword>
<dbReference type="Pfam" id="PF00528">
    <property type="entry name" value="BPD_transp_1"/>
    <property type="match status" value="1"/>
</dbReference>
<sequence length="269" mass="30121">MNKIFKHTANCFALSFAFLGLLPIAVLLLWSISGKWNWPNILPQNYNLRAYRYILENGHQLLKVVFFSIGLSLSVTFITILFSIPAAKALGTFNFRGKRLVEILILTPLIIPSITIATGIHIFFIRLGLADTLLGVIIIHLFPCLPYGIRILKNVYEVIGNSYEVQARVLGASRLKTFLNITLPLLMPAIVSASNLIFVVSFSQYLLTLIIGGGKVMTLAIIMFPFIQDGDQTMAGALSIVFISVSFVFLLIFEKMLKNYYKIEGHLYI</sequence>
<evidence type="ECO:0000256" key="3">
    <source>
        <dbReference type="ARBA" id="ARBA00022475"/>
    </source>
</evidence>
<dbReference type="InterPro" id="IPR035906">
    <property type="entry name" value="MetI-like_sf"/>
</dbReference>